<sequence length="116" mass="12675">MSQVTGRAWIRVDGQELRTLPGATLDPGGVTRKAVTGGGKVHGFQEEDRAPELDCKIARTKDLDIKWLGGLTNATVMFEEDIGEKHLLREAFTMETKLSQDGSVDLKMSAISCDKV</sequence>
<accession>F3YW21</accession>
<dbReference type="EMBL" id="CP003221">
    <property type="protein sequence ID" value="EGJ49051.1"/>
    <property type="molecule type" value="Genomic_DNA"/>
</dbReference>
<dbReference type="Proteomes" id="UP000007844">
    <property type="component" value="Chromosome"/>
</dbReference>
<dbReference type="AlphaFoldDB" id="F3YW21"/>
<dbReference type="KEGG" id="daf:Desaf_0699"/>
<evidence type="ECO:0000313" key="1">
    <source>
        <dbReference type="EMBL" id="EGJ49051.1"/>
    </source>
</evidence>
<gene>
    <name evidence="1" type="ORF">Desaf_0699</name>
</gene>
<keyword evidence="2" id="KW-1185">Reference proteome</keyword>
<dbReference type="InterPro" id="IPR019596">
    <property type="entry name" value="Phage_Mu_GpM_tail_tub"/>
</dbReference>
<protein>
    <submittedName>
        <fullName evidence="1">Tail tube protein, bacteriophage</fullName>
    </submittedName>
</protein>
<proteinExistence type="predicted"/>
<dbReference type="Pfam" id="PF10618">
    <property type="entry name" value="Tail_tube"/>
    <property type="match status" value="1"/>
</dbReference>
<dbReference type="HOGENOM" id="CLU_166707_0_0_7"/>
<dbReference type="eggNOG" id="ENOG5033A4X">
    <property type="taxonomic scope" value="Bacteria"/>
</dbReference>
<reference evidence="1 2" key="1">
    <citation type="journal article" date="2011" name="J. Bacteriol.">
        <title>Genome sequence of the mercury-methylating and pleomorphic Desulfovibrio africanus Strain Walvis Bay.</title>
        <authorList>
            <person name="Brown S.D."/>
            <person name="Wall J.D."/>
            <person name="Kucken A.M."/>
            <person name="Gilmour C.C."/>
            <person name="Podar M."/>
            <person name="Brandt C.C."/>
            <person name="Teshima H."/>
            <person name="Detter J.C."/>
            <person name="Han C.S."/>
            <person name="Land M.L."/>
            <person name="Lucas S."/>
            <person name="Han J."/>
            <person name="Pennacchio L."/>
            <person name="Nolan M."/>
            <person name="Pitluck S."/>
            <person name="Woyke T."/>
            <person name="Goodwin L."/>
            <person name="Palumbo A.V."/>
            <person name="Elias D.A."/>
        </authorList>
    </citation>
    <scope>NUCLEOTIDE SEQUENCE [LARGE SCALE GENOMIC DNA]</scope>
    <source>
        <strain evidence="1 2">Walvis Bay</strain>
    </source>
</reference>
<evidence type="ECO:0000313" key="2">
    <source>
        <dbReference type="Proteomes" id="UP000007844"/>
    </source>
</evidence>
<dbReference type="STRING" id="690850.Desaf_0699"/>
<dbReference type="RefSeq" id="WP_014258887.1">
    <property type="nucleotide sequence ID" value="NC_016629.1"/>
</dbReference>
<name>F3YW21_DESAF</name>
<organism evidence="1 2">
    <name type="scientific">Desulfocurvibacter africanus subsp. africanus str. Walvis Bay</name>
    <dbReference type="NCBI Taxonomy" id="690850"/>
    <lineage>
        <taxon>Bacteria</taxon>
        <taxon>Pseudomonadati</taxon>
        <taxon>Thermodesulfobacteriota</taxon>
        <taxon>Desulfovibrionia</taxon>
        <taxon>Desulfovibrionales</taxon>
        <taxon>Desulfovibrionaceae</taxon>
        <taxon>Desulfocurvibacter</taxon>
    </lineage>
</organism>